<accession>A0ABT6BDS7</accession>
<name>A0ABT6BDS7_9GAMM</name>
<feature type="chain" id="PRO_5046783046" evidence="1">
    <location>
        <begin position="19"/>
        <end position="123"/>
    </location>
</feature>
<evidence type="ECO:0000313" key="3">
    <source>
        <dbReference type="Proteomes" id="UP001528850"/>
    </source>
</evidence>
<keyword evidence="3" id="KW-1185">Reference proteome</keyword>
<reference evidence="2 3" key="1">
    <citation type="journal article" date="2024" name="Curr. Microbiol.">
        <title>Luteibacter sahnii sp. nov., A Novel Yellow-Colored Xanthomonadin Pigment Producing Probiotic Bacterium from Healthy Rice Seed Microbiome.</title>
        <authorList>
            <person name="Jaiswal G."/>
            <person name="Rana R."/>
            <person name="Nayak P.K."/>
            <person name="Chouhan R."/>
            <person name="Gandhi S.G."/>
            <person name="Patel H.K."/>
            <person name="Patil P.B."/>
        </authorList>
    </citation>
    <scope>NUCLEOTIDE SEQUENCE [LARGE SCALE GENOMIC DNA]</scope>
    <source>
        <strain evidence="2 3">PPL201</strain>
    </source>
</reference>
<protein>
    <submittedName>
        <fullName evidence="2">Uncharacterized protein</fullName>
    </submittedName>
</protein>
<dbReference type="Proteomes" id="UP001528850">
    <property type="component" value="Unassembled WGS sequence"/>
</dbReference>
<sequence length="123" mass="12944">MKPLIALALVVTAATAHAQAHRTDLPSCDLTAQREVAGTVGGDIKDPGQAHIAMRANVLEADIGTARKARRLTQAQADTLFRRVEAVRRATDGFVGTQGFLSAGERASYDRELDTIAGAICGS</sequence>
<organism evidence="2 3">
    <name type="scientific">Luteibacter sahnii</name>
    <dbReference type="NCBI Taxonomy" id="3021977"/>
    <lineage>
        <taxon>Bacteria</taxon>
        <taxon>Pseudomonadati</taxon>
        <taxon>Pseudomonadota</taxon>
        <taxon>Gammaproteobacteria</taxon>
        <taxon>Lysobacterales</taxon>
        <taxon>Rhodanobacteraceae</taxon>
        <taxon>Luteibacter</taxon>
    </lineage>
</organism>
<evidence type="ECO:0000256" key="1">
    <source>
        <dbReference type="SAM" id="SignalP"/>
    </source>
</evidence>
<comment type="caution">
    <text evidence="2">The sequence shown here is derived from an EMBL/GenBank/DDBJ whole genome shotgun (WGS) entry which is preliminary data.</text>
</comment>
<evidence type="ECO:0000313" key="2">
    <source>
        <dbReference type="EMBL" id="MDF4026311.1"/>
    </source>
</evidence>
<proteinExistence type="predicted"/>
<dbReference type="EMBL" id="JARJJS010000004">
    <property type="protein sequence ID" value="MDF4026311.1"/>
    <property type="molecule type" value="Genomic_DNA"/>
</dbReference>
<gene>
    <name evidence="2" type="ORF">P3W24_15160</name>
</gene>
<keyword evidence="1" id="KW-0732">Signal</keyword>
<dbReference type="RefSeq" id="WP_320551379.1">
    <property type="nucleotide sequence ID" value="NZ_JAQLOK010000003.1"/>
</dbReference>
<feature type="signal peptide" evidence="1">
    <location>
        <begin position="1"/>
        <end position="18"/>
    </location>
</feature>